<evidence type="ECO:0000313" key="2">
    <source>
        <dbReference type="EMBL" id="KAL2747756.1"/>
    </source>
</evidence>
<name>A0ABD2CRN2_VESMC</name>
<sequence length="176" mass="18281">MLLVVARSWCVAASAGVGVVVESECDRMSKEMVSSVREDNSDLVRRVISINSVAYKNENNNNNNVVVVVADSLLLVVVVGATTAAVAAAVAVTAAVTVATTTANAADAVSALLTPATANTAVYTKKTSTTTTTIPGLYGWDHSIALRPATQTTYNMTRPVIGRGTIGLPSYQHLIS</sequence>
<reference evidence="2 3" key="1">
    <citation type="journal article" date="2024" name="Ann. Entomol. Soc. Am.">
        <title>Genomic analyses of the southern and eastern yellowjacket wasps (Hymenoptera: Vespidae) reveal evolutionary signatures of social life.</title>
        <authorList>
            <person name="Catto M.A."/>
            <person name="Caine P.B."/>
            <person name="Orr S.E."/>
            <person name="Hunt B.G."/>
            <person name="Goodisman M.A.D."/>
        </authorList>
    </citation>
    <scope>NUCLEOTIDE SEQUENCE [LARGE SCALE GENOMIC DNA]</scope>
    <source>
        <strain evidence="2">232</strain>
        <tissue evidence="2">Head and thorax</tissue>
    </source>
</reference>
<dbReference type="AlphaFoldDB" id="A0ABD2CRN2"/>
<evidence type="ECO:0000256" key="1">
    <source>
        <dbReference type="SAM" id="SignalP"/>
    </source>
</evidence>
<dbReference type="Proteomes" id="UP001607303">
    <property type="component" value="Unassembled WGS sequence"/>
</dbReference>
<keyword evidence="3" id="KW-1185">Reference proteome</keyword>
<keyword evidence="1" id="KW-0732">Signal</keyword>
<feature type="signal peptide" evidence="1">
    <location>
        <begin position="1"/>
        <end position="15"/>
    </location>
</feature>
<accession>A0ABD2CRN2</accession>
<protein>
    <submittedName>
        <fullName evidence="2">Antifreeze protein Maxi-like</fullName>
    </submittedName>
</protein>
<gene>
    <name evidence="2" type="ORF">V1477_004448</name>
</gene>
<proteinExistence type="predicted"/>
<evidence type="ECO:0000313" key="3">
    <source>
        <dbReference type="Proteomes" id="UP001607303"/>
    </source>
</evidence>
<feature type="chain" id="PRO_5044760025" evidence="1">
    <location>
        <begin position="16"/>
        <end position="176"/>
    </location>
</feature>
<organism evidence="2 3">
    <name type="scientific">Vespula maculifrons</name>
    <name type="common">Eastern yellow jacket</name>
    <name type="synonym">Wasp</name>
    <dbReference type="NCBI Taxonomy" id="7453"/>
    <lineage>
        <taxon>Eukaryota</taxon>
        <taxon>Metazoa</taxon>
        <taxon>Ecdysozoa</taxon>
        <taxon>Arthropoda</taxon>
        <taxon>Hexapoda</taxon>
        <taxon>Insecta</taxon>
        <taxon>Pterygota</taxon>
        <taxon>Neoptera</taxon>
        <taxon>Endopterygota</taxon>
        <taxon>Hymenoptera</taxon>
        <taxon>Apocrita</taxon>
        <taxon>Aculeata</taxon>
        <taxon>Vespoidea</taxon>
        <taxon>Vespidae</taxon>
        <taxon>Vespinae</taxon>
        <taxon>Vespula</taxon>
    </lineage>
</organism>
<dbReference type="EMBL" id="JAYRBN010000035">
    <property type="protein sequence ID" value="KAL2747756.1"/>
    <property type="molecule type" value="Genomic_DNA"/>
</dbReference>
<comment type="caution">
    <text evidence="2">The sequence shown here is derived from an EMBL/GenBank/DDBJ whole genome shotgun (WGS) entry which is preliminary data.</text>
</comment>